<organism evidence="11 12">
    <name type="scientific">Eiseniibacteriota bacterium</name>
    <dbReference type="NCBI Taxonomy" id="2212470"/>
    <lineage>
        <taxon>Bacteria</taxon>
        <taxon>Candidatus Eiseniibacteriota</taxon>
    </lineage>
</organism>
<evidence type="ECO:0000256" key="8">
    <source>
        <dbReference type="ARBA" id="ARBA00047786"/>
    </source>
</evidence>
<accession>A0A538TND3</accession>
<comment type="caution">
    <text evidence="11">The sequence shown here is derived from an EMBL/GenBank/DDBJ whole genome shotgun (WGS) entry which is preliminary data.</text>
</comment>
<dbReference type="InterPro" id="IPR029324">
    <property type="entry name" value="AIF_C"/>
</dbReference>
<gene>
    <name evidence="11" type="ORF">E6K78_08130</name>
</gene>
<comment type="catalytic activity">
    <reaction evidence="8">
        <text>A + NADH + H(+) = AH2 + NAD(+)</text>
        <dbReference type="Rhea" id="RHEA:11356"/>
        <dbReference type="ChEBI" id="CHEBI:13193"/>
        <dbReference type="ChEBI" id="CHEBI:15378"/>
        <dbReference type="ChEBI" id="CHEBI:17499"/>
        <dbReference type="ChEBI" id="CHEBI:57540"/>
        <dbReference type="ChEBI" id="CHEBI:57945"/>
    </reaction>
</comment>
<evidence type="ECO:0000313" key="11">
    <source>
        <dbReference type="EMBL" id="TMQ65131.1"/>
    </source>
</evidence>
<dbReference type="AlphaFoldDB" id="A0A538TND3"/>
<protein>
    <submittedName>
        <fullName evidence="11">NAD(P)/FAD-dependent oxidoreductase</fullName>
    </submittedName>
</protein>
<dbReference type="PANTHER" id="PTHR43557:SF4">
    <property type="entry name" value="APOPTOSIS-INDUCING FACTOR 1, MITOCHONDRIAL"/>
    <property type="match status" value="1"/>
</dbReference>
<dbReference type="GO" id="GO:0071949">
    <property type="term" value="F:FAD binding"/>
    <property type="evidence" value="ECO:0007669"/>
    <property type="project" value="TreeGrafter"/>
</dbReference>
<dbReference type="InterPro" id="IPR036188">
    <property type="entry name" value="FAD/NAD-bd_sf"/>
</dbReference>
<dbReference type="Gene3D" id="3.30.390.30">
    <property type="match status" value="1"/>
</dbReference>
<keyword evidence="5" id="KW-0809">Transit peptide</keyword>
<comment type="cofactor">
    <cofactor evidence="1">
        <name>FAD</name>
        <dbReference type="ChEBI" id="CHEBI:57692"/>
    </cofactor>
</comment>
<dbReference type="Pfam" id="PF07992">
    <property type="entry name" value="Pyr_redox_2"/>
    <property type="match status" value="1"/>
</dbReference>
<dbReference type="PRINTS" id="PR00368">
    <property type="entry name" value="FADPNR"/>
</dbReference>
<dbReference type="InterPro" id="IPR016156">
    <property type="entry name" value="FAD/NAD-linked_Rdtase_dimer_sf"/>
</dbReference>
<dbReference type="Proteomes" id="UP000316609">
    <property type="component" value="Unassembled WGS sequence"/>
</dbReference>
<feature type="domain" description="Mitochondrial apoptosis-inducing factor C-terminal" evidence="10">
    <location>
        <begin position="304"/>
        <end position="347"/>
    </location>
</feature>
<dbReference type="PANTHER" id="PTHR43557">
    <property type="entry name" value="APOPTOSIS-INDUCING FACTOR 1"/>
    <property type="match status" value="1"/>
</dbReference>
<dbReference type="SMART" id="SM01353">
    <property type="entry name" value="AIF_C"/>
    <property type="match status" value="1"/>
</dbReference>
<evidence type="ECO:0000256" key="4">
    <source>
        <dbReference type="ARBA" id="ARBA00022827"/>
    </source>
</evidence>
<keyword evidence="7" id="KW-0520">NAD</keyword>
<feature type="domain" description="FAD/NAD(P)-binding" evidence="9">
    <location>
        <begin position="3"/>
        <end position="301"/>
    </location>
</feature>
<dbReference type="PRINTS" id="PR00411">
    <property type="entry name" value="PNDRDTASEI"/>
</dbReference>
<dbReference type="GO" id="GO:0046983">
    <property type="term" value="F:protein dimerization activity"/>
    <property type="evidence" value="ECO:0007669"/>
    <property type="project" value="InterPro"/>
</dbReference>
<evidence type="ECO:0000256" key="5">
    <source>
        <dbReference type="ARBA" id="ARBA00022946"/>
    </source>
</evidence>
<proteinExistence type="predicted"/>
<dbReference type="Pfam" id="PF14721">
    <property type="entry name" value="AIF_C"/>
    <property type="match status" value="2"/>
</dbReference>
<evidence type="ECO:0000313" key="12">
    <source>
        <dbReference type="Proteomes" id="UP000316609"/>
    </source>
</evidence>
<keyword evidence="3" id="KW-0053">Apoptosis</keyword>
<name>A0A538TND3_UNCEI</name>
<dbReference type="GO" id="GO:0005737">
    <property type="term" value="C:cytoplasm"/>
    <property type="evidence" value="ECO:0007669"/>
    <property type="project" value="TreeGrafter"/>
</dbReference>
<dbReference type="GO" id="GO:0012501">
    <property type="term" value="P:programmed cell death"/>
    <property type="evidence" value="ECO:0007669"/>
    <property type="project" value="TreeGrafter"/>
</dbReference>
<keyword evidence="2" id="KW-0285">Flavoprotein</keyword>
<dbReference type="InterPro" id="IPR050446">
    <property type="entry name" value="FAD-oxidoreductase/Apoptosis"/>
</dbReference>
<dbReference type="SUPFAM" id="SSF55424">
    <property type="entry name" value="FAD/NAD-linked reductases, dimerisation (C-terminal) domain"/>
    <property type="match status" value="1"/>
</dbReference>
<evidence type="ECO:0000256" key="7">
    <source>
        <dbReference type="ARBA" id="ARBA00023027"/>
    </source>
</evidence>
<dbReference type="InterPro" id="IPR023753">
    <property type="entry name" value="FAD/NAD-binding_dom"/>
</dbReference>
<dbReference type="Gene3D" id="3.50.50.60">
    <property type="entry name" value="FAD/NAD(P)-binding domain"/>
    <property type="match status" value="2"/>
</dbReference>
<evidence type="ECO:0000259" key="9">
    <source>
        <dbReference type="Pfam" id="PF07992"/>
    </source>
</evidence>
<evidence type="ECO:0000256" key="6">
    <source>
        <dbReference type="ARBA" id="ARBA00023002"/>
    </source>
</evidence>
<reference evidence="11 12" key="1">
    <citation type="journal article" date="2019" name="Nat. Microbiol.">
        <title>Mediterranean grassland soil C-N compound turnover is dependent on rainfall and depth, and is mediated by genomically divergent microorganisms.</title>
        <authorList>
            <person name="Diamond S."/>
            <person name="Andeer P.F."/>
            <person name="Li Z."/>
            <person name="Crits-Christoph A."/>
            <person name="Burstein D."/>
            <person name="Anantharaman K."/>
            <person name="Lane K.R."/>
            <person name="Thomas B.C."/>
            <person name="Pan C."/>
            <person name="Northen T.R."/>
            <person name="Banfield J.F."/>
        </authorList>
    </citation>
    <scope>NUCLEOTIDE SEQUENCE [LARGE SCALE GENOMIC DNA]</scope>
    <source>
        <strain evidence="11">WS_8</strain>
    </source>
</reference>
<feature type="domain" description="Mitochondrial apoptosis-inducing factor C-terminal" evidence="10">
    <location>
        <begin position="348"/>
        <end position="383"/>
    </location>
</feature>
<keyword evidence="6" id="KW-0560">Oxidoreductase</keyword>
<dbReference type="GO" id="GO:0033108">
    <property type="term" value="P:mitochondrial respiratory chain complex assembly"/>
    <property type="evidence" value="ECO:0007669"/>
    <property type="project" value="TreeGrafter"/>
</dbReference>
<evidence type="ECO:0000256" key="3">
    <source>
        <dbReference type="ARBA" id="ARBA00022703"/>
    </source>
</evidence>
<dbReference type="GO" id="GO:0016174">
    <property type="term" value="F:NAD(P)H oxidase H2O2-forming activity"/>
    <property type="evidence" value="ECO:0007669"/>
    <property type="project" value="TreeGrafter"/>
</dbReference>
<sequence length="400" mass="44643">MKFDYVIVGGGLAAVSAIEGIRSHDPSGSIVMLSRENHPPYQRPPLSKDLWFGKLTKDQLPIHDQSFYSEQRVDLWLRREVVEVDAARRAVWDDRGTMVGYGKLLIATGGWPRRLNVEGSDHEAIRYFRSLEDYLLLESRVSSFHHALVVGGGFIGCELAAALCHSGKEVTLLYPEEYPLRRVLPRDLGLFVADYYRERGVEAVSGESVVRFDDRGGEVMASTANGNSVTTHLVVIGIGIEPQTDLAEAAGLEVGNGIEVDEYARTSDEHIYAAGDVAEFPNVALGRRMRIEHWDHAEHHGRAAGVNMAGARQPYTHLPFFFSDLFDLGWEAVGDLDSSLETHAVWKEPFRKGVVYYLREDVVRGVLLWNTWNAVDWARGLIRDAKPMTSAIREAAVPET</sequence>
<evidence type="ECO:0000256" key="2">
    <source>
        <dbReference type="ARBA" id="ARBA00022630"/>
    </source>
</evidence>
<dbReference type="EMBL" id="VBOY01000074">
    <property type="protein sequence ID" value="TMQ65131.1"/>
    <property type="molecule type" value="Genomic_DNA"/>
</dbReference>
<evidence type="ECO:0000259" key="10">
    <source>
        <dbReference type="Pfam" id="PF14721"/>
    </source>
</evidence>
<evidence type="ECO:0000256" key="1">
    <source>
        <dbReference type="ARBA" id="ARBA00001974"/>
    </source>
</evidence>
<keyword evidence="4" id="KW-0274">FAD</keyword>
<dbReference type="SUPFAM" id="SSF51905">
    <property type="entry name" value="FAD/NAD(P)-binding domain"/>
    <property type="match status" value="1"/>
</dbReference>